<evidence type="ECO:0000313" key="1">
    <source>
        <dbReference type="EMBL" id="KAG9218289.1"/>
    </source>
</evidence>
<dbReference type="Proteomes" id="UP000824881">
    <property type="component" value="Unassembled WGS sequence"/>
</dbReference>
<sequence>MTAASRYRGAVVEVRLRIFFHTTSNCPQPSPSRTKNPYPARSSSPMSAISRISRASSLPSPFSHPYFPPVPPPIPPSPLIYTIQGANPMVDGHCSVLDKNRRPLGYVDVARLKDKWEAGQADPSSKVLQYMTKFKRTTAEPYTLVTPLSPLEDLEAFLRDNIFALAQTFIAALASFVLAGAVAASTLATVHFVSHPKTWAEGDLDVLAWRKRYAGPLLVFPAVALGTLVGVTLRLDAVHPSSNSMSCEATNPVWVRFLGYAGPPLLLCVPAFGATLYCMVRVYRTHQHIARARTRYPDGGSAFTAPPARTRTRTRKLRGVPHSRRDDDDGNQYRNGNGNEHGSGNWNWHGDGNGSGSGNEHDVEHMSSSNTLTAVPARGARRSSLISLPRDTTVVSSDSADSDTFPTFAPPSNAPSIVGVNDNDNINIGINVNTRRAGDITSMGVGEMTDVVNAEGAETEQEKDAWRLADLDAAHTDTEGDGDGAMEMIQWRKGSIEQVSTMNMIDGIGGRRMAHGEDDDDDRSSWDKNQRARHSTALSTRSRRPSLCTLPPTTWRVIRFQLTFTLLQFLSSLSTLVYAVRGHAPPFAVHHVCMVLVAWAPVLFFGANAARGPAPAALLVAAPAPPSAASPSIAASTSTSTAPAPVTVTMTNHFLIYSTFDIQRSKHAGLLPNIRLFDQGIHIHIQSVGRTDNGFKSLQYKYKSHNSEPHFHSTSTWTWIMEIIHRPASALKELIENCLDAGSTSIRITSREGGMKLLQIQDNGCGIRKADLSILAERFTTSKLSTFSDLSHIATYGFRGEALASISHVARLSVVTKTKADSCAWRAVYADGALAPPKPGQSPDPKPCAGNDGTVITIEDLFYNTPTRLASLRSTAEEYSRILDVVTKYAIHNPHVSFSCKKAGSTSPDVTTPSGSEVKQTIQLLYGHSIANELMHVTAQKSDDDLQPWEADVICSNANYQAKKTIFLLFINHRLVECSRMKRALEAVYSAILPKGTFPFVYLSLIVDPSSVDVNVHPTKREVHFLNEEVITERICDAIQNELGKQSHSRPFQYQTLLTGGILSKERPATADGAEDRGEGPSEGHNDAAADTPTSKGSRAKKIASQHKVRTSLTDRTLDSMFPVVNQATQPSPSTDPKARDSPSTQSPSPLKIRDIKESECYLTSVLNLRHALIKGKHKQLTEILEKHTFVGIVDLQRSLSLIQHSTKLYLVNNSALSEELFYQLGLRQFADLSRVKLQPPPSLRSLLQIAVNAEPSVQQSKLTKDQIVDKIFGLLMSRREMLAEYFSLHISSSGAVESLPLLLRDYTPNLDKLPHFLMRLGPQVDWTSETECFDTFLRELAYFYTPGPLPLIGYQAADIDEGQVKAEEWQIQHVLFPAMRRYLCAPQSLLDRDVIQIANLPDLYRVFERC</sequence>
<name>A0ACB7IKQ7_PLECO</name>
<accession>A0ACB7IKQ7</accession>
<evidence type="ECO:0000313" key="2">
    <source>
        <dbReference type="Proteomes" id="UP000824881"/>
    </source>
</evidence>
<comment type="caution">
    <text evidence="1">The sequence shown here is derived from an EMBL/GenBank/DDBJ whole genome shotgun (WGS) entry which is preliminary data.</text>
</comment>
<organism evidence="1 2">
    <name type="scientific">Pleurotus cornucopiae</name>
    <name type="common">Cornucopia mushroom</name>
    <dbReference type="NCBI Taxonomy" id="5321"/>
    <lineage>
        <taxon>Eukaryota</taxon>
        <taxon>Fungi</taxon>
        <taxon>Dikarya</taxon>
        <taxon>Basidiomycota</taxon>
        <taxon>Agaricomycotina</taxon>
        <taxon>Agaricomycetes</taxon>
        <taxon>Agaricomycetidae</taxon>
        <taxon>Agaricales</taxon>
        <taxon>Pleurotineae</taxon>
        <taxon>Pleurotaceae</taxon>
        <taxon>Pleurotus</taxon>
    </lineage>
</organism>
<proteinExistence type="predicted"/>
<keyword evidence="2" id="KW-1185">Reference proteome</keyword>
<dbReference type="EMBL" id="WQMT02000010">
    <property type="protein sequence ID" value="KAG9218289.1"/>
    <property type="molecule type" value="Genomic_DNA"/>
</dbReference>
<gene>
    <name evidence="1" type="ORF">CCMSSC00406_0009899</name>
</gene>
<reference evidence="1 2" key="1">
    <citation type="journal article" date="2021" name="Appl. Environ. Microbiol.">
        <title>Genetic linkage and physical mapping for an oyster mushroom Pleurotus cornucopiae and QTL analysis for the trait cap color.</title>
        <authorList>
            <person name="Zhang Y."/>
            <person name="Gao W."/>
            <person name="Sonnenberg A."/>
            <person name="Chen Q."/>
            <person name="Zhang J."/>
            <person name="Huang C."/>
        </authorList>
    </citation>
    <scope>NUCLEOTIDE SEQUENCE [LARGE SCALE GENOMIC DNA]</scope>
    <source>
        <strain evidence="1">CCMSSC00406</strain>
    </source>
</reference>
<protein>
    <submittedName>
        <fullName evidence="1">Uncharacterized protein</fullName>
    </submittedName>
</protein>